<evidence type="ECO:0000256" key="2">
    <source>
        <dbReference type="ARBA" id="ARBA00022741"/>
    </source>
</evidence>
<feature type="transmembrane region" description="Helical" evidence="7">
    <location>
        <begin position="401"/>
        <end position="425"/>
    </location>
</feature>
<dbReference type="CDD" id="cd14014">
    <property type="entry name" value="STKc_PknB_like"/>
    <property type="match status" value="1"/>
</dbReference>
<dbReference type="SUPFAM" id="SSF56112">
    <property type="entry name" value="Protein kinase-like (PK-like)"/>
    <property type="match status" value="1"/>
</dbReference>
<evidence type="ECO:0000256" key="7">
    <source>
        <dbReference type="SAM" id="Phobius"/>
    </source>
</evidence>
<evidence type="ECO:0000256" key="3">
    <source>
        <dbReference type="ARBA" id="ARBA00022777"/>
    </source>
</evidence>
<keyword evidence="10" id="KW-1185">Reference proteome</keyword>
<evidence type="ECO:0000256" key="1">
    <source>
        <dbReference type="ARBA" id="ARBA00022679"/>
    </source>
</evidence>
<gene>
    <name evidence="9" type="ORF">NG895_14465</name>
</gene>
<proteinExistence type="predicted"/>
<dbReference type="InterPro" id="IPR011990">
    <property type="entry name" value="TPR-like_helical_dom_sf"/>
</dbReference>
<dbReference type="EMBL" id="JAMXLR010000051">
    <property type="protein sequence ID" value="MCO6045111.1"/>
    <property type="molecule type" value="Genomic_DNA"/>
</dbReference>
<dbReference type="Pfam" id="PF00069">
    <property type="entry name" value="Pkinase"/>
    <property type="match status" value="1"/>
</dbReference>
<dbReference type="PANTHER" id="PTHR43289:SF6">
    <property type="entry name" value="SERINE_THREONINE-PROTEIN KINASE NEKL-3"/>
    <property type="match status" value="1"/>
</dbReference>
<dbReference type="InterPro" id="IPR008271">
    <property type="entry name" value="Ser/Thr_kinase_AS"/>
</dbReference>
<dbReference type="AlphaFoldDB" id="A0A9X2FG65"/>
<dbReference type="PROSITE" id="PS00108">
    <property type="entry name" value="PROTEIN_KINASE_ST"/>
    <property type="match status" value="1"/>
</dbReference>
<dbReference type="GO" id="GO:0005524">
    <property type="term" value="F:ATP binding"/>
    <property type="evidence" value="ECO:0007669"/>
    <property type="project" value="UniProtKB-UniRule"/>
</dbReference>
<organism evidence="9 10">
    <name type="scientific">Aeoliella straminimaris</name>
    <dbReference type="NCBI Taxonomy" id="2954799"/>
    <lineage>
        <taxon>Bacteria</taxon>
        <taxon>Pseudomonadati</taxon>
        <taxon>Planctomycetota</taxon>
        <taxon>Planctomycetia</taxon>
        <taxon>Pirellulales</taxon>
        <taxon>Lacipirellulaceae</taxon>
        <taxon>Aeoliella</taxon>
    </lineage>
</organism>
<evidence type="ECO:0000256" key="6">
    <source>
        <dbReference type="SAM" id="MobiDB-lite"/>
    </source>
</evidence>
<accession>A0A9X2FG65</accession>
<feature type="binding site" evidence="5">
    <location>
        <position position="110"/>
    </location>
    <ligand>
        <name>ATP</name>
        <dbReference type="ChEBI" id="CHEBI:30616"/>
    </ligand>
</feature>
<dbReference type="RefSeq" id="WP_252853222.1">
    <property type="nucleotide sequence ID" value="NZ_JAMXLR010000051.1"/>
</dbReference>
<keyword evidence="3" id="KW-0418">Kinase</keyword>
<dbReference type="Gene3D" id="3.30.200.20">
    <property type="entry name" value="Phosphorylase Kinase, domain 1"/>
    <property type="match status" value="1"/>
</dbReference>
<sequence>MASSTDSVKDIFGNAREIPDRDQRKRYLDEACAGDESLRAEVDRLLDALDSAGDFLGGSYSPATAQLPISERPGDTIGPYKLLQQIGEGGMGAVYMAEQTEPIERRVALKIIKPGMDTRQVIARFEAERQALAMMDHPNIARVLDAGVTDTGRPYFVMELVKGMPITEYCDLHHLTPRERLELFVPVCQAIQHAHQKGIIHRDIKPSNVLVAHYDDQPIPKIIDFGVAKAIDHRLTEKTLFTEFGQVLGTIEYMSPEQARLNQWDVDTRTDIYSLGVLLYELLIGETPFDRERLRSAAFDDLLRIIREEEPPRPSDRVSASHSLPTIAANRQLEPRKLTELMHGELDWIVMKALEKDRSRRYDTASKFAEDAQHYLHNEPVEACPPSASYRFRKFARRNKAVLATTMAIAASLILGIVGTSWQAIERGHEAERARAAEHLAREEAKRADAEAKKAKQERDRAMQAEQIADDQRAMAERQRAVAETQRAAAEASAKTSQAAVDYLVEMLGSFSIAKRGRAPTIDDVLTDLEAGIDDRFADEPLTKSVIQTVLGTVYAHRGQTELARSMLESAWEIRRQLLGDADETVQSGILLTSLPPGDDGLALAEEVLAMSIRVHRPSHPATWACRSTLARQYAYSGDNERALDMYQQVLRDRQGYFGENSPETRATQKNIGIVLLRLDRSDDALKVFNDVLQLRGPGGQERAGYADTLYDIAKCHIALGQTEKAESILLEVIERRRKLFGPGHRHVVPPVRRLAHLYVENNRRADAIAQLKKALELTKNAVGADDHYTVQLMYDLGLCHLDGDNYEAAIPPLRAAKNSPQFLRAIGSPLTPIGSTEVASQTTLRHQAYEAYLQLAIYSFENDEWATAGELLGGLTWLTDEPKEKVETELYRSMSLWHAGKHQAALQSYADVTNWMKDQDFDQVELSQLRSQASQLLNVEAATEGTSNDEEP</sequence>
<dbReference type="Proteomes" id="UP001155241">
    <property type="component" value="Unassembled WGS sequence"/>
</dbReference>
<evidence type="ECO:0000256" key="5">
    <source>
        <dbReference type="PROSITE-ProRule" id="PRU10141"/>
    </source>
</evidence>
<dbReference type="SMART" id="SM00220">
    <property type="entry name" value="S_TKc"/>
    <property type="match status" value="1"/>
</dbReference>
<dbReference type="InterPro" id="IPR000719">
    <property type="entry name" value="Prot_kinase_dom"/>
</dbReference>
<protein>
    <submittedName>
        <fullName evidence="9">Tetratricopeptide repeat protein</fullName>
    </submittedName>
</protein>
<feature type="compositionally biased region" description="Basic and acidic residues" evidence="6">
    <location>
        <begin position="441"/>
        <end position="463"/>
    </location>
</feature>
<dbReference type="SMART" id="SM00028">
    <property type="entry name" value="TPR"/>
    <property type="match status" value="5"/>
</dbReference>
<dbReference type="Gene3D" id="1.25.40.10">
    <property type="entry name" value="Tetratricopeptide repeat domain"/>
    <property type="match status" value="2"/>
</dbReference>
<dbReference type="PANTHER" id="PTHR43289">
    <property type="entry name" value="MITOGEN-ACTIVATED PROTEIN KINASE KINASE KINASE 20-RELATED"/>
    <property type="match status" value="1"/>
</dbReference>
<keyword evidence="7" id="KW-0472">Membrane</keyword>
<dbReference type="Gene3D" id="1.10.510.10">
    <property type="entry name" value="Transferase(Phosphotransferase) domain 1"/>
    <property type="match status" value="1"/>
</dbReference>
<evidence type="ECO:0000313" key="9">
    <source>
        <dbReference type="EMBL" id="MCO6045111.1"/>
    </source>
</evidence>
<reference evidence="9" key="1">
    <citation type="submission" date="2022-06" db="EMBL/GenBank/DDBJ databases">
        <title>Aeoliella straminimaris, a novel planctomycete from sediments.</title>
        <authorList>
            <person name="Vitorino I.R."/>
            <person name="Lage O.M."/>
        </authorList>
    </citation>
    <scope>NUCLEOTIDE SEQUENCE</scope>
    <source>
        <strain evidence="9">ICT_H6.2</strain>
    </source>
</reference>
<dbReference type="Pfam" id="PF13374">
    <property type="entry name" value="TPR_10"/>
    <property type="match status" value="1"/>
</dbReference>
<keyword evidence="7" id="KW-1133">Transmembrane helix</keyword>
<evidence type="ECO:0000256" key="4">
    <source>
        <dbReference type="ARBA" id="ARBA00022840"/>
    </source>
</evidence>
<dbReference type="InterPro" id="IPR017441">
    <property type="entry name" value="Protein_kinase_ATP_BS"/>
</dbReference>
<keyword evidence="2 5" id="KW-0547">Nucleotide-binding</keyword>
<dbReference type="SUPFAM" id="SSF48452">
    <property type="entry name" value="TPR-like"/>
    <property type="match status" value="2"/>
</dbReference>
<dbReference type="PROSITE" id="PS00107">
    <property type="entry name" value="PROTEIN_KINASE_ATP"/>
    <property type="match status" value="1"/>
</dbReference>
<dbReference type="PROSITE" id="PS50011">
    <property type="entry name" value="PROTEIN_KINASE_DOM"/>
    <property type="match status" value="1"/>
</dbReference>
<feature type="domain" description="Protein kinase" evidence="8">
    <location>
        <begin position="80"/>
        <end position="376"/>
    </location>
</feature>
<evidence type="ECO:0000259" key="8">
    <source>
        <dbReference type="PROSITE" id="PS50011"/>
    </source>
</evidence>
<name>A0A9X2FG65_9BACT</name>
<dbReference type="GO" id="GO:0004674">
    <property type="term" value="F:protein serine/threonine kinase activity"/>
    <property type="evidence" value="ECO:0007669"/>
    <property type="project" value="TreeGrafter"/>
</dbReference>
<keyword evidence="1" id="KW-0808">Transferase</keyword>
<feature type="region of interest" description="Disordered" evidence="6">
    <location>
        <begin position="441"/>
        <end position="464"/>
    </location>
</feature>
<dbReference type="InterPro" id="IPR011009">
    <property type="entry name" value="Kinase-like_dom_sf"/>
</dbReference>
<dbReference type="InterPro" id="IPR019734">
    <property type="entry name" value="TPR_rpt"/>
</dbReference>
<comment type="caution">
    <text evidence="9">The sequence shown here is derived from an EMBL/GenBank/DDBJ whole genome shotgun (WGS) entry which is preliminary data.</text>
</comment>
<evidence type="ECO:0000313" key="10">
    <source>
        <dbReference type="Proteomes" id="UP001155241"/>
    </source>
</evidence>
<dbReference type="Pfam" id="PF13424">
    <property type="entry name" value="TPR_12"/>
    <property type="match status" value="2"/>
</dbReference>
<keyword evidence="7" id="KW-0812">Transmembrane</keyword>
<keyword evidence="4 5" id="KW-0067">ATP-binding</keyword>